<keyword evidence="2" id="KW-1133">Transmembrane helix</keyword>
<proteinExistence type="predicted"/>
<feature type="region of interest" description="Disordered" evidence="1">
    <location>
        <begin position="109"/>
        <end position="138"/>
    </location>
</feature>
<gene>
    <name evidence="3" type="ORF">PHYBLDRAFT_66122</name>
</gene>
<name>A0A167L5R9_PHYB8</name>
<keyword evidence="4" id="KW-1185">Reference proteome</keyword>
<dbReference type="OrthoDB" id="2281467at2759"/>
<dbReference type="RefSeq" id="XP_018287698.1">
    <property type="nucleotide sequence ID" value="XM_018441591.1"/>
</dbReference>
<keyword evidence="2" id="KW-0472">Membrane</keyword>
<dbReference type="VEuPathDB" id="FungiDB:PHYBLDRAFT_66122"/>
<dbReference type="EMBL" id="KV440991">
    <property type="protein sequence ID" value="OAD69658.1"/>
    <property type="molecule type" value="Genomic_DNA"/>
</dbReference>
<evidence type="ECO:0000313" key="4">
    <source>
        <dbReference type="Proteomes" id="UP000077315"/>
    </source>
</evidence>
<reference evidence="4" key="1">
    <citation type="submission" date="2015-06" db="EMBL/GenBank/DDBJ databases">
        <title>Expansion of signal transduction pathways in fungi by whole-genome duplication.</title>
        <authorList>
            <consortium name="DOE Joint Genome Institute"/>
            <person name="Corrochano L.M."/>
            <person name="Kuo A."/>
            <person name="Marcet-Houben M."/>
            <person name="Polaino S."/>
            <person name="Salamov A."/>
            <person name="Villalobos J.M."/>
            <person name="Alvarez M.I."/>
            <person name="Avalos J."/>
            <person name="Benito E.P."/>
            <person name="Benoit I."/>
            <person name="Burger G."/>
            <person name="Camino L.P."/>
            <person name="Canovas D."/>
            <person name="Cerda-Olmedo E."/>
            <person name="Cheng J.-F."/>
            <person name="Dominguez A."/>
            <person name="Elias M."/>
            <person name="Eslava A.P."/>
            <person name="Glaser F."/>
            <person name="Grimwood J."/>
            <person name="Gutierrez G."/>
            <person name="Heitman J."/>
            <person name="Henrissat B."/>
            <person name="Iturriaga E.A."/>
            <person name="Lang B.F."/>
            <person name="Lavin J.L."/>
            <person name="Lee S."/>
            <person name="Li W."/>
            <person name="Lindquist E."/>
            <person name="Lopez-Garcia S."/>
            <person name="Luque E.M."/>
            <person name="Marcos A.T."/>
            <person name="Martin J."/>
            <person name="McCluskey K."/>
            <person name="Medina H.R."/>
            <person name="Miralles-Duran A."/>
            <person name="Miyazaki A."/>
            <person name="Munoz-Torres E."/>
            <person name="Oguiza J.A."/>
            <person name="Ohm R."/>
            <person name="Olmedo M."/>
            <person name="Orejas M."/>
            <person name="Ortiz-Castellanos L."/>
            <person name="Pisabarro A.G."/>
            <person name="Rodriguez-Romero J."/>
            <person name="Ruiz-Herrera J."/>
            <person name="Ruiz-Vazquez R."/>
            <person name="Sanz C."/>
            <person name="Schackwitz W."/>
            <person name="Schmutz J."/>
            <person name="Shahriari M."/>
            <person name="Shelest E."/>
            <person name="Silva-Franco F."/>
            <person name="Soanes D."/>
            <person name="Syed K."/>
            <person name="Tagua V.G."/>
            <person name="Talbot N.J."/>
            <person name="Thon M."/>
            <person name="De vries R.P."/>
            <person name="Wiebenga A."/>
            <person name="Yadav J.S."/>
            <person name="Braun E.L."/>
            <person name="Baker S."/>
            <person name="Garre V."/>
            <person name="Horwitz B."/>
            <person name="Torres-Martinez S."/>
            <person name="Idnurm A."/>
            <person name="Herrera-Estrella A."/>
            <person name="Gabaldon T."/>
            <person name="Grigoriev I.V."/>
        </authorList>
    </citation>
    <scope>NUCLEOTIDE SEQUENCE [LARGE SCALE GENOMIC DNA]</scope>
    <source>
        <strain evidence="4">NRRL 1555(-)</strain>
    </source>
</reference>
<dbReference type="InParanoid" id="A0A167L5R9"/>
<dbReference type="GeneID" id="29002497"/>
<sequence>MCLCLCGYTQNKRKLDGRKYSVLRLFKASYAKDHNKFLSLEWDDILLNVLLFIDLLMRIVFFSFFHLLIFPELDSTSWNQIELFDAGKNVTICSPVESKCRPRPRNAIPPKISVQAVPPGCPNADESNGSKERRGIHGRKSDGGLKIVYKEHEQQILHMEIKSPNVVSEDQAFHPDFTKLGNLRKDEVNLMLKREFPENTTVFGILVGGNHANVFGMDLVYTKVYRLFEIGSFFFPHNAQDLNRLDDVFDTMTKLNAILCVDKQNINPFDKFYSCCTFCCRRSVILSTIFFGINCKVEDLRQVDFGFIPYIPM</sequence>
<feature type="transmembrane region" description="Helical" evidence="2">
    <location>
        <begin position="45"/>
        <end position="70"/>
    </location>
</feature>
<evidence type="ECO:0000256" key="2">
    <source>
        <dbReference type="SAM" id="Phobius"/>
    </source>
</evidence>
<accession>A0A167L5R9</accession>
<evidence type="ECO:0000313" key="3">
    <source>
        <dbReference type="EMBL" id="OAD69658.1"/>
    </source>
</evidence>
<keyword evidence="2" id="KW-0812">Transmembrane</keyword>
<organism evidence="3 4">
    <name type="scientific">Phycomyces blakesleeanus (strain ATCC 8743b / DSM 1359 / FGSC 10004 / NBRC 33097 / NRRL 1555)</name>
    <dbReference type="NCBI Taxonomy" id="763407"/>
    <lineage>
        <taxon>Eukaryota</taxon>
        <taxon>Fungi</taxon>
        <taxon>Fungi incertae sedis</taxon>
        <taxon>Mucoromycota</taxon>
        <taxon>Mucoromycotina</taxon>
        <taxon>Mucoromycetes</taxon>
        <taxon>Mucorales</taxon>
        <taxon>Phycomycetaceae</taxon>
        <taxon>Phycomyces</taxon>
    </lineage>
</organism>
<evidence type="ECO:0000256" key="1">
    <source>
        <dbReference type="SAM" id="MobiDB-lite"/>
    </source>
</evidence>
<protein>
    <submittedName>
        <fullName evidence="3">Uncharacterized protein</fullName>
    </submittedName>
</protein>
<dbReference type="AlphaFoldDB" id="A0A167L5R9"/>
<dbReference type="Proteomes" id="UP000077315">
    <property type="component" value="Unassembled WGS sequence"/>
</dbReference>
<feature type="compositionally biased region" description="Basic and acidic residues" evidence="1">
    <location>
        <begin position="128"/>
        <end position="138"/>
    </location>
</feature>